<accession>A0A4Q9Q8E0</accession>
<evidence type="ECO:0000313" key="2">
    <source>
        <dbReference type="Proteomes" id="UP000292082"/>
    </source>
</evidence>
<keyword evidence="2" id="KW-1185">Reference proteome</keyword>
<dbReference type="Proteomes" id="UP000292082">
    <property type="component" value="Unassembled WGS sequence"/>
</dbReference>
<name>A0A4Q9Q8E0_9APHY</name>
<sequence length="141" mass="15948">MRCAGKSTGSKSHQHDVINFWAFLIFHLPTGLGQHCWLNVVLYSSGYYRNVEDKMLPRALCKSVCPAHRILEPEHARMRWLRLAVEELSPSEAPELLAHVDTSVTTRSVSSHPLCKGFVCPGIVPLTKHKPMHETTDHRVL</sequence>
<proteinExistence type="predicted"/>
<evidence type="ECO:0000313" key="1">
    <source>
        <dbReference type="EMBL" id="TBU63316.1"/>
    </source>
</evidence>
<dbReference type="EMBL" id="ML145090">
    <property type="protein sequence ID" value="TBU63316.1"/>
    <property type="molecule type" value="Genomic_DNA"/>
</dbReference>
<protein>
    <submittedName>
        <fullName evidence="1">Uncharacterized protein</fullName>
    </submittedName>
</protein>
<reference evidence="1 2" key="1">
    <citation type="submission" date="2019-01" db="EMBL/GenBank/DDBJ databases">
        <title>Draft genome sequences of three monokaryotic isolates of the white-rot basidiomycete fungus Dichomitus squalens.</title>
        <authorList>
            <consortium name="DOE Joint Genome Institute"/>
            <person name="Lopez S.C."/>
            <person name="Andreopoulos B."/>
            <person name="Pangilinan J."/>
            <person name="Lipzen A."/>
            <person name="Riley R."/>
            <person name="Ahrendt S."/>
            <person name="Ng V."/>
            <person name="Barry K."/>
            <person name="Daum C."/>
            <person name="Grigoriev I.V."/>
            <person name="Hilden K.S."/>
            <person name="Makela M.R."/>
            <person name="de Vries R.P."/>
        </authorList>
    </citation>
    <scope>NUCLEOTIDE SEQUENCE [LARGE SCALE GENOMIC DNA]</scope>
    <source>
        <strain evidence="1 2">CBS 464.89</strain>
    </source>
</reference>
<organism evidence="1 2">
    <name type="scientific">Dichomitus squalens</name>
    <dbReference type="NCBI Taxonomy" id="114155"/>
    <lineage>
        <taxon>Eukaryota</taxon>
        <taxon>Fungi</taxon>
        <taxon>Dikarya</taxon>
        <taxon>Basidiomycota</taxon>
        <taxon>Agaricomycotina</taxon>
        <taxon>Agaricomycetes</taxon>
        <taxon>Polyporales</taxon>
        <taxon>Polyporaceae</taxon>
        <taxon>Dichomitus</taxon>
    </lineage>
</organism>
<gene>
    <name evidence="1" type="ORF">BD310DRAFT_917208</name>
</gene>
<dbReference type="AlphaFoldDB" id="A0A4Q9Q8E0"/>